<dbReference type="Gene3D" id="3.20.20.450">
    <property type="entry name" value="EAL domain"/>
    <property type="match status" value="1"/>
</dbReference>
<name>A0ABX6MEH7_9BURK</name>
<dbReference type="SMART" id="SM00448">
    <property type="entry name" value="REC"/>
    <property type="match status" value="1"/>
</dbReference>
<dbReference type="InterPro" id="IPR001633">
    <property type="entry name" value="EAL_dom"/>
</dbReference>
<dbReference type="RefSeq" id="WP_169113800.1">
    <property type="nucleotide sequence ID" value="NZ_CP051684.1"/>
</dbReference>
<dbReference type="SUPFAM" id="SSF141868">
    <property type="entry name" value="EAL domain-like"/>
    <property type="match status" value="1"/>
</dbReference>
<dbReference type="InterPro" id="IPR035919">
    <property type="entry name" value="EAL_sf"/>
</dbReference>
<dbReference type="PANTHER" id="PTHR33121">
    <property type="entry name" value="CYCLIC DI-GMP PHOSPHODIESTERASE PDEF"/>
    <property type="match status" value="1"/>
</dbReference>
<evidence type="ECO:0000259" key="2">
    <source>
        <dbReference type="PROSITE" id="PS50110"/>
    </source>
</evidence>
<proteinExistence type="predicted"/>
<feature type="domain" description="Response regulatory" evidence="2">
    <location>
        <begin position="27"/>
        <end position="146"/>
    </location>
</feature>
<dbReference type="CDD" id="cd01948">
    <property type="entry name" value="EAL"/>
    <property type="match status" value="1"/>
</dbReference>
<protein>
    <submittedName>
        <fullName evidence="4">EAL domain-containing protein</fullName>
    </submittedName>
</protein>
<dbReference type="Pfam" id="PF00072">
    <property type="entry name" value="Response_reg"/>
    <property type="match status" value="1"/>
</dbReference>
<evidence type="ECO:0000313" key="5">
    <source>
        <dbReference type="Proteomes" id="UP000503117"/>
    </source>
</evidence>
<dbReference type="Pfam" id="PF00563">
    <property type="entry name" value="EAL"/>
    <property type="match status" value="1"/>
</dbReference>
<evidence type="ECO:0000313" key="4">
    <source>
        <dbReference type="EMBL" id="QJD92736.1"/>
    </source>
</evidence>
<dbReference type="Proteomes" id="UP000503117">
    <property type="component" value="Chromosome"/>
</dbReference>
<keyword evidence="5" id="KW-1185">Reference proteome</keyword>
<dbReference type="InterPro" id="IPR050706">
    <property type="entry name" value="Cyclic-di-GMP_PDE-like"/>
</dbReference>
<dbReference type="Gene3D" id="3.40.50.2300">
    <property type="match status" value="1"/>
</dbReference>
<gene>
    <name evidence="4" type="ORF">HH213_23200</name>
</gene>
<evidence type="ECO:0000256" key="1">
    <source>
        <dbReference type="PROSITE-ProRule" id="PRU00169"/>
    </source>
</evidence>
<organism evidence="4 5">
    <name type="scientific">Duganella dendranthematis</name>
    <dbReference type="NCBI Taxonomy" id="2728021"/>
    <lineage>
        <taxon>Bacteria</taxon>
        <taxon>Pseudomonadati</taxon>
        <taxon>Pseudomonadota</taxon>
        <taxon>Betaproteobacteria</taxon>
        <taxon>Burkholderiales</taxon>
        <taxon>Oxalobacteraceae</taxon>
        <taxon>Telluria group</taxon>
        <taxon>Duganella</taxon>
    </lineage>
</organism>
<reference evidence="4 5" key="1">
    <citation type="submission" date="2020-04" db="EMBL/GenBank/DDBJ databases">
        <title>Genome sequencing of novel species.</title>
        <authorList>
            <person name="Heo J."/>
            <person name="Kim S.-J."/>
            <person name="Kim J.-S."/>
            <person name="Hong S.-B."/>
            <person name="Kwon S.-W."/>
        </authorList>
    </citation>
    <scope>NUCLEOTIDE SEQUENCE [LARGE SCALE GENOMIC DNA]</scope>
    <source>
        <strain evidence="4 5">AF9R3</strain>
    </source>
</reference>
<dbReference type="PANTHER" id="PTHR33121:SF70">
    <property type="entry name" value="SIGNALING PROTEIN YKOW"/>
    <property type="match status" value="1"/>
</dbReference>
<feature type="domain" description="EAL" evidence="3">
    <location>
        <begin position="162"/>
        <end position="412"/>
    </location>
</feature>
<dbReference type="PROSITE" id="PS50110">
    <property type="entry name" value="RESPONSE_REGULATORY"/>
    <property type="match status" value="1"/>
</dbReference>
<dbReference type="EMBL" id="CP051684">
    <property type="protein sequence ID" value="QJD92736.1"/>
    <property type="molecule type" value="Genomic_DNA"/>
</dbReference>
<dbReference type="SMART" id="SM00052">
    <property type="entry name" value="EAL"/>
    <property type="match status" value="1"/>
</dbReference>
<dbReference type="InterPro" id="IPR001789">
    <property type="entry name" value="Sig_transdc_resp-reg_receiver"/>
</dbReference>
<dbReference type="InterPro" id="IPR011006">
    <property type="entry name" value="CheY-like_superfamily"/>
</dbReference>
<feature type="modified residue" description="4-aspartylphosphate" evidence="1">
    <location>
        <position position="77"/>
    </location>
</feature>
<evidence type="ECO:0000259" key="3">
    <source>
        <dbReference type="PROSITE" id="PS50883"/>
    </source>
</evidence>
<sequence>MSTLSAPAPLVSAPPDVLPIPAAAALRVLLVEDDAVQRELLTAALRHFGVRELLVAADGWTALAHLAATPCDLVISDLSLPGMDGVEFLHRAAAFDIGAFAIVSGAEPAIMSTVEHALADRGAIVLERLTKPLSLAAVQSLLTQCGAALAPLAPAQPLAPATPPARAALQQALVNGEFVPYYQPKVDLTSGALLGVEILARWRQPDGVLMPAHFIGAMEDSPLIDTLTYQLLEQALTDAADWGPEPLSMALNLAPHTLEDPGLPDRLLAMVHRHGIAPARVTLELTETAMARNPQLVRDCAARLRLRGFRFAVDDFGIGYSSMALLLSLPFTELKIDRSFVASLVCSRKARTMLEAMVALGRRLGMQVVAEGIEQEAELRLLRHIGCPAAQGYLFSVPLPQAELLRWIAKPTLPTEMLQH</sequence>
<keyword evidence="1" id="KW-0597">Phosphoprotein</keyword>
<dbReference type="PROSITE" id="PS50883">
    <property type="entry name" value="EAL"/>
    <property type="match status" value="1"/>
</dbReference>
<dbReference type="SUPFAM" id="SSF52172">
    <property type="entry name" value="CheY-like"/>
    <property type="match status" value="1"/>
</dbReference>
<accession>A0ABX6MEH7</accession>